<keyword evidence="4" id="KW-1185">Reference proteome</keyword>
<evidence type="ECO:0000256" key="1">
    <source>
        <dbReference type="SAM" id="Phobius"/>
    </source>
</evidence>
<feature type="transmembrane region" description="Helical" evidence="1">
    <location>
        <begin position="122"/>
        <end position="144"/>
    </location>
</feature>
<dbReference type="SMR" id="A0A7I4AUU1"/>
<keyword evidence="2" id="KW-0732">Signal</keyword>
<reference evidence="3 4" key="2">
    <citation type="journal article" date="2018" name="Plant J.">
        <title>The Physcomitrella patens chromosome-scale assembly reveals moss genome structure and evolution.</title>
        <authorList>
            <person name="Lang D."/>
            <person name="Ullrich K.K."/>
            <person name="Murat F."/>
            <person name="Fuchs J."/>
            <person name="Jenkins J."/>
            <person name="Haas F.B."/>
            <person name="Piednoel M."/>
            <person name="Gundlach H."/>
            <person name="Van Bel M."/>
            <person name="Meyberg R."/>
            <person name="Vives C."/>
            <person name="Morata J."/>
            <person name="Symeonidi A."/>
            <person name="Hiss M."/>
            <person name="Muchero W."/>
            <person name="Kamisugi Y."/>
            <person name="Saleh O."/>
            <person name="Blanc G."/>
            <person name="Decker E.L."/>
            <person name="van Gessel N."/>
            <person name="Grimwood J."/>
            <person name="Hayes R.D."/>
            <person name="Graham S.W."/>
            <person name="Gunter L.E."/>
            <person name="McDaniel S.F."/>
            <person name="Hoernstein S.N.W."/>
            <person name="Larsson A."/>
            <person name="Li F.W."/>
            <person name="Perroud P.F."/>
            <person name="Phillips J."/>
            <person name="Ranjan P."/>
            <person name="Rokshar D.S."/>
            <person name="Rothfels C.J."/>
            <person name="Schneider L."/>
            <person name="Shu S."/>
            <person name="Stevenson D.W."/>
            <person name="Thummler F."/>
            <person name="Tillich M."/>
            <person name="Villarreal Aguilar J.C."/>
            <person name="Widiez T."/>
            <person name="Wong G.K."/>
            <person name="Wymore A."/>
            <person name="Zhang Y."/>
            <person name="Zimmer A.D."/>
            <person name="Quatrano R.S."/>
            <person name="Mayer K.F.X."/>
            <person name="Goodstein D."/>
            <person name="Casacuberta J.M."/>
            <person name="Vandepoele K."/>
            <person name="Reski R."/>
            <person name="Cuming A.C."/>
            <person name="Tuskan G.A."/>
            <person name="Maumus F."/>
            <person name="Salse J."/>
            <person name="Schmutz J."/>
            <person name="Rensing S.A."/>
        </authorList>
    </citation>
    <scope>NUCLEOTIDE SEQUENCE [LARGE SCALE GENOMIC DNA]</scope>
    <source>
        <strain evidence="3 4">cv. Gransden 2004</strain>
    </source>
</reference>
<keyword evidence="1" id="KW-0472">Membrane</keyword>
<reference evidence="3 4" key="1">
    <citation type="journal article" date="2008" name="Science">
        <title>The Physcomitrella genome reveals evolutionary insights into the conquest of land by plants.</title>
        <authorList>
            <person name="Rensing S."/>
            <person name="Lang D."/>
            <person name="Zimmer A."/>
            <person name="Terry A."/>
            <person name="Salamov A."/>
            <person name="Shapiro H."/>
            <person name="Nishiyama T."/>
            <person name="Perroud P.-F."/>
            <person name="Lindquist E."/>
            <person name="Kamisugi Y."/>
            <person name="Tanahashi T."/>
            <person name="Sakakibara K."/>
            <person name="Fujita T."/>
            <person name="Oishi K."/>
            <person name="Shin-I T."/>
            <person name="Kuroki Y."/>
            <person name="Toyoda A."/>
            <person name="Suzuki Y."/>
            <person name="Hashimoto A."/>
            <person name="Yamaguchi K."/>
            <person name="Sugano A."/>
            <person name="Kohara Y."/>
            <person name="Fujiyama A."/>
            <person name="Anterola A."/>
            <person name="Aoki S."/>
            <person name="Ashton N."/>
            <person name="Barbazuk W.B."/>
            <person name="Barker E."/>
            <person name="Bennetzen J."/>
            <person name="Bezanilla M."/>
            <person name="Blankenship R."/>
            <person name="Cho S.H."/>
            <person name="Dutcher S."/>
            <person name="Estelle M."/>
            <person name="Fawcett J.A."/>
            <person name="Gundlach H."/>
            <person name="Hanada K."/>
            <person name="Heyl A."/>
            <person name="Hicks K.A."/>
            <person name="Hugh J."/>
            <person name="Lohr M."/>
            <person name="Mayer K."/>
            <person name="Melkozernov A."/>
            <person name="Murata T."/>
            <person name="Nelson D."/>
            <person name="Pils B."/>
            <person name="Prigge M."/>
            <person name="Reiss B."/>
            <person name="Renner T."/>
            <person name="Rombauts S."/>
            <person name="Rushton P."/>
            <person name="Sanderfoot A."/>
            <person name="Schween G."/>
            <person name="Shiu S.-H."/>
            <person name="Stueber K."/>
            <person name="Theodoulou F.L."/>
            <person name="Tu H."/>
            <person name="Van de Peer Y."/>
            <person name="Verrier P.J."/>
            <person name="Waters E."/>
            <person name="Wood A."/>
            <person name="Yang L."/>
            <person name="Cove D."/>
            <person name="Cuming A."/>
            <person name="Hasebe M."/>
            <person name="Lucas S."/>
            <person name="Mishler D.B."/>
            <person name="Reski R."/>
            <person name="Grigoriev I."/>
            <person name="Quatrano R.S."/>
            <person name="Boore J.L."/>
        </authorList>
    </citation>
    <scope>NUCLEOTIDE SEQUENCE [LARGE SCALE GENOMIC DNA]</scope>
    <source>
        <strain evidence="3 4">cv. Gransden 2004</strain>
    </source>
</reference>
<organism evidence="3 4">
    <name type="scientific">Physcomitrium patens</name>
    <name type="common">Spreading-leaved earth moss</name>
    <name type="synonym">Physcomitrella patens</name>
    <dbReference type="NCBI Taxonomy" id="3218"/>
    <lineage>
        <taxon>Eukaryota</taxon>
        <taxon>Viridiplantae</taxon>
        <taxon>Streptophyta</taxon>
        <taxon>Embryophyta</taxon>
        <taxon>Bryophyta</taxon>
        <taxon>Bryophytina</taxon>
        <taxon>Bryopsida</taxon>
        <taxon>Funariidae</taxon>
        <taxon>Funariales</taxon>
        <taxon>Funariaceae</taxon>
        <taxon>Physcomitrium</taxon>
    </lineage>
</organism>
<dbReference type="InterPro" id="IPR017498">
    <property type="entry name" value="PSI_PsaO"/>
</dbReference>
<keyword evidence="1" id="KW-0812">Transmembrane</keyword>
<dbReference type="NCBIfam" id="TIGR03059">
    <property type="entry name" value="psaOeuk"/>
    <property type="match status" value="1"/>
</dbReference>
<dbReference type="FunCoup" id="A0A7I4AUU1">
    <property type="interactions" value="1554"/>
</dbReference>
<keyword evidence="5" id="KW-0002">3D-structure</keyword>
<keyword evidence="1" id="KW-1133">Transmembrane helix</keyword>
<reference evidence="5" key="4">
    <citation type="journal article" date="2023" name="Nat. Plants">
        <title>Structural insights into the assembly and energy transfer of the Lhcb9-dependent photosystem I from moss Physcomitrium patens.</title>
        <authorList>
            <person name="Sun H."/>
            <person name="Shang H."/>
            <person name="Pan X."/>
            <person name="Li M."/>
        </authorList>
    </citation>
    <scope>STRUCTURE BY ELECTRON MICROSCOPY (2.87 ANGSTROMS) OF 11-153 IN COMPLEX WITH CHLOROPHYLL A</scope>
</reference>
<feature type="binding site" evidence="5">
    <location>
        <position position="130"/>
    </location>
    <ligand>
        <name>chlorophyll a</name>
        <dbReference type="ChEBI" id="CHEBI:58416"/>
        <note>axial binding residue</note>
    </ligand>
    <ligandPart>
        <name>Mg</name>
        <dbReference type="ChEBI" id="CHEBI:25107"/>
    </ligandPart>
</feature>
<evidence type="ECO:0000313" key="3">
    <source>
        <dbReference type="EnsemblPlants" id="Pp3c15_16700V3.4"/>
    </source>
</evidence>
<dbReference type="EMBL" id="ABEU02000015">
    <property type="status" value="NOT_ANNOTATED_CDS"/>
    <property type="molecule type" value="Genomic_DNA"/>
</dbReference>
<dbReference type="AlphaFoldDB" id="A0A7I4AUU1"/>
<evidence type="ECO:0000256" key="2">
    <source>
        <dbReference type="SAM" id="SignalP"/>
    </source>
</evidence>
<dbReference type="PANTHER" id="PTHR36311:SF1">
    <property type="entry name" value="PHOTOSYSTEM I SUBUNIT O"/>
    <property type="match status" value="1"/>
</dbReference>
<dbReference type="InParanoid" id="A0A7I4AUU1"/>
<accession>A0A7I4AUU1</accession>
<evidence type="ECO:0007829" key="5">
    <source>
        <dbReference type="PDB" id="8HTU"/>
    </source>
</evidence>
<dbReference type="PDB" id="8HTU">
    <property type="method" value="EM"/>
    <property type="resolution" value="2.87 A"/>
    <property type="chains" value="O=11-153"/>
</dbReference>
<sequence>MFLVGLAVVDMAMTATSMAMPAVAGLGSSSILARRSPKLQLTSAFVGGAIKVNKPLCMSRVTCFNRDWLRKDLSVIGFGLIGWLAPSSLPVINGNSLTGLFLGSIGPELAHFPTGPALTSPFWLWMITWHVGLFIVLTLGQIGFKGRQDGYWN</sequence>
<evidence type="ECO:0000313" key="4">
    <source>
        <dbReference type="Proteomes" id="UP000006727"/>
    </source>
</evidence>
<name>A0A7I4AUU1_PHYPA</name>
<proteinExistence type="evidence at protein level"/>
<protein>
    <recommendedName>
        <fullName evidence="6">Photosystem I subunit O</fullName>
    </recommendedName>
</protein>
<feature type="chain" id="PRO_5029454123" description="Photosystem I subunit O" evidence="2">
    <location>
        <begin position="20"/>
        <end position="153"/>
    </location>
</feature>
<reference evidence="3" key="3">
    <citation type="submission" date="2020-12" db="UniProtKB">
        <authorList>
            <consortium name="EnsemblPlants"/>
        </authorList>
    </citation>
    <scope>IDENTIFICATION</scope>
</reference>
<gene>
    <name evidence="3" type="primary">LOC112292579</name>
</gene>
<feature type="signal peptide" evidence="2">
    <location>
        <begin position="1"/>
        <end position="19"/>
    </location>
</feature>
<dbReference type="PANTHER" id="PTHR36311">
    <property type="entry name" value="PHOTOSYSTEM I SUBUNIT O"/>
    <property type="match status" value="1"/>
</dbReference>
<evidence type="ECO:0008006" key="6">
    <source>
        <dbReference type="Google" id="ProtNLM"/>
    </source>
</evidence>
<dbReference type="Proteomes" id="UP000006727">
    <property type="component" value="Chromosome 15"/>
</dbReference>
<dbReference type="Gramene" id="Pp3c15_16700V3.4">
    <property type="protein sequence ID" value="Pp3c15_16700V3.4"/>
    <property type="gene ID" value="Pp3c15_16700"/>
</dbReference>
<dbReference type="Pfam" id="PF22832">
    <property type="entry name" value="PsaO_TMD"/>
    <property type="match status" value="1"/>
</dbReference>
<dbReference type="EnsemblPlants" id="Pp3c15_16700V3.4">
    <property type="protein sequence ID" value="Pp3c15_16700V3.4"/>
    <property type="gene ID" value="Pp3c15_16700"/>
</dbReference>